<sequence>MFSQKTHSIDSFKAATKRISAMSFKTQCLIDDIATKNCSVKHFTKIRIIKNVFVICAGVLLLFTAYDGLTMLQSTMNHEQGIGVTSQALVYACFCISAVLFPKYATKKLGSKGTFALSMLSYLPYVASNFYSHWILVVPTSILIGMGASLLWGSQATYLTDIAHMYANIIFEENKSQSSLESSTLETNASNTSNLKMLMSRSLSCSSINFRRIYKNDADSVILKSYKDVTPKRNSVTVAVISKSPVDIYISDLNLVDNSSHTDYGSFKNIEQHNIINDYTKRLPSSVESSTDHMKSNDRTKFIESTTAIFFGFHGFAYLSCHIWSNLMTYFVLLSDVHREDVTNSSGCLCGADFCSSESTCFEHNIEEPSDQIRFILTGICVCIGIASVLLVTFFLDPLETEKEEVSFSADLLMATYKIAKRKEILLLLPASFHIGMVQGFYTGDFTKSFIACAWGTYHVGLVTVLYGTVCGISSFCCGCLVKKIGRIPVFFAAHLVNVAACLFLLFWSPSAEEPNMFFAAAGMWGVYVGALWSQLRAFYGVLFKVDEEAAFAAFHVWYSLGFTLSFAYSNYFCTYVKIYVLITLCILGFTGYLIVELLHIKNKIKK</sequence>
<feature type="transmembrane region" description="Helical" evidence="6">
    <location>
        <begin position="109"/>
        <end position="127"/>
    </location>
</feature>
<reference evidence="7 8" key="1">
    <citation type="submission" date="2021-06" db="EMBL/GenBank/DDBJ databases">
        <title>Caerostris darwini draft genome.</title>
        <authorList>
            <person name="Kono N."/>
            <person name="Arakawa K."/>
        </authorList>
    </citation>
    <scope>NUCLEOTIDE SEQUENCE [LARGE SCALE GENOMIC DNA]</scope>
</reference>
<feature type="transmembrane region" description="Helical" evidence="6">
    <location>
        <begin position="552"/>
        <end position="573"/>
    </location>
</feature>
<keyword evidence="8" id="KW-1185">Reference proteome</keyword>
<feature type="transmembrane region" description="Helical" evidence="6">
    <location>
        <begin position="425"/>
        <end position="442"/>
    </location>
</feature>
<accession>A0AAV4XAX1</accession>
<keyword evidence="3 6" id="KW-0812">Transmembrane</keyword>
<evidence type="ECO:0000256" key="6">
    <source>
        <dbReference type="SAM" id="Phobius"/>
    </source>
</evidence>
<dbReference type="EMBL" id="BPLQ01015729">
    <property type="protein sequence ID" value="GIY91125.1"/>
    <property type="molecule type" value="Genomic_DNA"/>
</dbReference>
<dbReference type="Pfam" id="PF05978">
    <property type="entry name" value="UNC-93"/>
    <property type="match status" value="2"/>
</dbReference>
<name>A0AAV4XAX1_9ARAC</name>
<dbReference type="SUPFAM" id="SSF103473">
    <property type="entry name" value="MFS general substrate transporter"/>
    <property type="match status" value="2"/>
</dbReference>
<dbReference type="AlphaFoldDB" id="A0AAV4XAX1"/>
<protein>
    <submittedName>
        <fullName evidence="7">UNC93-like protein</fullName>
    </submittedName>
</protein>
<dbReference type="GO" id="GO:0016020">
    <property type="term" value="C:membrane"/>
    <property type="evidence" value="ECO:0007669"/>
    <property type="project" value="UniProtKB-SubCell"/>
</dbReference>
<feature type="transmembrane region" description="Helical" evidence="6">
    <location>
        <begin position="133"/>
        <end position="152"/>
    </location>
</feature>
<dbReference type="Proteomes" id="UP001054837">
    <property type="component" value="Unassembled WGS sequence"/>
</dbReference>
<evidence type="ECO:0000313" key="7">
    <source>
        <dbReference type="EMBL" id="GIY91125.1"/>
    </source>
</evidence>
<comment type="caution">
    <text evidence="7">The sequence shown here is derived from an EMBL/GenBank/DDBJ whole genome shotgun (WGS) entry which is preliminary data.</text>
</comment>
<dbReference type="InterPro" id="IPR036259">
    <property type="entry name" value="MFS_trans_sf"/>
</dbReference>
<evidence type="ECO:0000256" key="3">
    <source>
        <dbReference type="ARBA" id="ARBA00022692"/>
    </source>
</evidence>
<proteinExistence type="inferred from homology"/>
<organism evidence="7 8">
    <name type="scientific">Caerostris darwini</name>
    <dbReference type="NCBI Taxonomy" id="1538125"/>
    <lineage>
        <taxon>Eukaryota</taxon>
        <taxon>Metazoa</taxon>
        <taxon>Ecdysozoa</taxon>
        <taxon>Arthropoda</taxon>
        <taxon>Chelicerata</taxon>
        <taxon>Arachnida</taxon>
        <taxon>Araneae</taxon>
        <taxon>Araneomorphae</taxon>
        <taxon>Entelegynae</taxon>
        <taxon>Araneoidea</taxon>
        <taxon>Araneidae</taxon>
        <taxon>Caerostris</taxon>
    </lineage>
</organism>
<dbReference type="InterPro" id="IPR010291">
    <property type="entry name" value="Ion_channel_UNC-93"/>
</dbReference>
<keyword evidence="5 6" id="KW-0472">Membrane</keyword>
<feature type="transmembrane region" description="Helical" evidence="6">
    <location>
        <begin position="579"/>
        <end position="599"/>
    </location>
</feature>
<evidence type="ECO:0000256" key="1">
    <source>
        <dbReference type="ARBA" id="ARBA00004141"/>
    </source>
</evidence>
<feature type="transmembrane region" description="Helical" evidence="6">
    <location>
        <begin position="51"/>
        <end position="69"/>
    </location>
</feature>
<dbReference type="PANTHER" id="PTHR19444:SF13">
    <property type="entry name" value="PROTEIN UNC-93 HOMOLOG A"/>
    <property type="match status" value="1"/>
</dbReference>
<evidence type="ECO:0000256" key="5">
    <source>
        <dbReference type="ARBA" id="ARBA00023136"/>
    </source>
</evidence>
<feature type="transmembrane region" description="Helical" evidence="6">
    <location>
        <begin position="302"/>
        <end position="325"/>
    </location>
</feature>
<dbReference type="PANTHER" id="PTHR19444">
    <property type="entry name" value="UNC-93 RELATED"/>
    <property type="match status" value="1"/>
</dbReference>
<feature type="transmembrane region" description="Helical" evidence="6">
    <location>
        <begin position="462"/>
        <end position="482"/>
    </location>
</feature>
<comment type="subcellular location">
    <subcellularLocation>
        <location evidence="1">Membrane</location>
        <topology evidence="1">Multi-pass membrane protein</topology>
    </subcellularLocation>
</comment>
<evidence type="ECO:0000256" key="2">
    <source>
        <dbReference type="ARBA" id="ARBA00009172"/>
    </source>
</evidence>
<feature type="transmembrane region" description="Helical" evidence="6">
    <location>
        <begin position="489"/>
        <end position="511"/>
    </location>
</feature>
<feature type="transmembrane region" description="Helical" evidence="6">
    <location>
        <begin position="375"/>
        <end position="396"/>
    </location>
</feature>
<gene>
    <name evidence="7" type="primary">CG4928</name>
    <name evidence="7" type="ORF">CDAR_443931</name>
</gene>
<keyword evidence="4 6" id="KW-1133">Transmembrane helix</keyword>
<feature type="transmembrane region" description="Helical" evidence="6">
    <location>
        <begin position="517"/>
        <end position="540"/>
    </location>
</feature>
<feature type="transmembrane region" description="Helical" evidence="6">
    <location>
        <begin position="81"/>
        <end position="102"/>
    </location>
</feature>
<comment type="similarity">
    <text evidence="2">Belongs to the unc-93 family.</text>
</comment>
<dbReference type="Gene3D" id="1.20.1250.20">
    <property type="entry name" value="MFS general substrate transporter like domains"/>
    <property type="match status" value="2"/>
</dbReference>
<evidence type="ECO:0000256" key="4">
    <source>
        <dbReference type="ARBA" id="ARBA00022989"/>
    </source>
</evidence>
<evidence type="ECO:0000313" key="8">
    <source>
        <dbReference type="Proteomes" id="UP001054837"/>
    </source>
</evidence>
<dbReference type="InterPro" id="IPR051951">
    <property type="entry name" value="UNC-93_regulatory"/>
</dbReference>